<feature type="non-terminal residue" evidence="2">
    <location>
        <position position="58"/>
    </location>
</feature>
<name>A0A382G1S0_9ZZZZ</name>
<accession>A0A382G1S0</accession>
<evidence type="ECO:0000313" key="2">
    <source>
        <dbReference type="EMBL" id="SVB68735.1"/>
    </source>
</evidence>
<feature type="region of interest" description="Disordered" evidence="1">
    <location>
        <begin position="1"/>
        <end position="24"/>
    </location>
</feature>
<reference evidence="2" key="1">
    <citation type="submission" date="2018-05" db="EMBL/GenBank/DDBJ databases">
        <authorList>
            <person name="Lanie J.A."/>
            <person name="Ng W.-L."/>
            <person name="Kazmierczak K.M."/>
            <person name="Andrzejewski T.M."/>
            <person name="Davidsen T.M."/>
            <person name="Wayne K.J."/>
            <person name="Tettelin H."/>
            <person name="Glass J.I."/>
            <person name="Rusch D."/>
            <person name="Podicherti R."/>
            <person name="Tsui H.-C.T."/>
            <person name="Winkler M.E."/>
        </authorList>
    </citation>
    <scope>NUCLEOTIDE SEQUENCE</scope>
</reference>
<gene>
    <name evidence="2" type="ORF">METZ01_LOCUS221589</name>
</gene>
<feature type="non-terminal residue" evidence="2">
    <location>
        <position position="1"/>
    </location>
</feature>
<organism evidence="2">
    <name type="scientific">marine metagenome</name>
    <dbReference type="NCBI Taxonomy" id="408172"/>
    <lineage>
        <taxon>unclassified sequences</taxon>
        <taxon>metagenomes</taxon>
        <taxon>ecological metagenomes</taxon>
    </lineage>
</organism>
<sequence>WRLAKLKMPSTRASRQSSILGRPQSMAPEPWHLVYPNPHRSNRLLSSISRLMARNIKF</sequence>
<dbReference type="EMBL" id="UINC01052885">
    <property type="protein sequence ID" value="SVB68735.1"/>
    <property type="molecule type" value="Genomic_DNA"/>
</dbReference>
<evidence type="ECO:0000256" key="1">
    <source>
        <dbReference type="SAM" id="MobiDB-lite"/>
    </source>
</evidence>
<protein>
    <submittedName>
        <fullName evidence="2">Uncharacterized protein</fullName>
    </submittedName>
</protein>
<proteinExistence type="predicted"/>
<dbReference type="AlphaFoldDB" id="A0A382G1S0"/>